<accession>A0A160TQL0</accession>
<evidence type="ECO:0000313" key="1">
    <source>
        <dbReference type="EMBL" id="CUS51569.1"/>
    </source>
</evidence>
<sequence>MLRVLIRIVDQDLGSIDWVGEHFLILKQQPIRLLETVSNEHRAH</sequence>
<reference evidence="1" key="1">
    <citation type="submission" date="2015-10" db="EMBL/GenBank/DDBJ databases">
        <authorList>
            <person name="Gilbert D.G."/>
        </authorList>
    </citation>
    <scope>NUCLEOTIDE SEQUENCE</scope>
</reference>
<name>A0A160TQL0_9ZZZZ</name>
<gene>
    <name evidence="1" type="ORF">MGWOODY_XGa2357</name>
</gene>
<dbReference type="AlphaFoldDB" id="A0A160TQL0"/>
<organism evidence="1">
    <name type="scientific">hydrothermal vent metagenome</name>
    <dbReference type="NCBI Taxonomy" id="652676"/>
    <lineage>
        <taxon>unclassified sequences</taxon>
        <taxon>metagenomes</taxon>
        <taxon>ecological metagenomes</taxon>
    </lineage>
</organism>
<dbReference type="EMBL" id="CZRL01000064">
    <property type="protein sequence ID" value="CUS51569.1"/>
    <property type="molecule type" value="Genomic_DNA"/>
</dbReference>
<protein>
    <submittedName>
        <fullName evidence="1">Uncharacterized protein</fullName>
    </submittedName>
</protein>
<proteinExistence type="predicted"/>